<feature type="domain" description="Bacterial type II secretion system protein E" evidence="2">
    <location>
        <begin position="83"/>
        <end position="364"/>
    </location>
</feature>
<protein>
    <submittedName>
        <fullName evidence="3">CpaF family protein</fullName>
    </submittedName>
</protein>
<dbReference type="Gene3D" id="3.30.450.380">
    <property type="match status" value="1"/>
</dbReference>
<name>A0ABP7EVI6_9ACTN</name>
<accession>A0ABP7EVI6</accession>
<dbReference type="InterPro" id="IPR027417">
    <property type="entry name" value="P-loop_NTPase"/>
</dbReference>
<comment type="similarity">
    <text evidence="1">Belongs to the GSP E family.</text>
</comment>
<gene>
    <name evidence="3" type="ORF">GCM10022402_03130</name>
</gene>
<dbReference type="Pfam" id="PF00437">
    <property type="entry name" value="T2SSE"/>
    <property type="match status" value="1"/>
</dbReference>
<dbReference type="PANTHER" id="PTHR30486:SF15">
    <property type="entry name" value="TYPE II_IV SECRETION SYSTEM ATPASE"/>
    <property type="match status" value="1"/>
</dbReference>
<dbReference type="Gene3D" id="3.40.50.300">
    <property type="entry name" value="P-loop containing nucleotide triphosphate hydrolases"/>
    <property type="match status" value="1"/>
</dbReference>
<evidence type="ECO:0000259" key="2">
    <source>
        <dbReference type="Pfam" id="PF00437"/>
    </source>
</evidence>
<sequence length="443" mass="49518">MGLKDRIDADNQAEQRPDRGSIAHWRQRLLDEINLDDLALLSLTQRRIRLEKVVGHILSREGPVLSDRERGNLIRRVVDEALGLGVLEPLLADESVTEIMVNGPDHVYIERKGRVERIDTTFASEEQLYQTIDRIVSQVNRRVDESSPMVDARMPTGERVNVIIPPLSLSGPILTIRRFPRPYRIEELVELGSLDTATGILLASLVRARCNVVVSGGTGTGKTTFLNALSGFLPADERIVTIEDSAELQLLQEHVIRLESRPPNIEGQGDVSIRDLVRNALRMRPDRIIVGEVRGAETLDMLQAMNTGHDGSLVTVHANSADDAMYRLQTLATMSEVKIPFEAVRDQVNNAVDVIVHLGRWADGSRRVSEIAVVASHRREQFRLQQVLEFRTQPLSPDRVVRGEFQPHPLPRNIAERVYHAGETIPASFGVSDEGSDSIREAR</sequence>
<evidence type="ECO:0000256" key="1">
    <source>
        <dbReference type="ARBA" id="ARBA00006611"/>
    </source>
</evidence>
<dbReference type="SUPFAM" id="SSF52540">
    <property type="entry name" value="P-loop containing nucleoside triphosphate hydrolases"/>
    <property type="match status" value="1"/>
</dbReference>
<evidence type="ECO:0000313" key="4">
    <source>
        <dbReference type="Proteomes" id="UP001500908"/>
    </source>
</evidence>
<dbReference type="InterPro" id="IPR001482">
    <property type="entry name" value="T2SS/T4SS_dom"/>
</dbReference>
<dbReference type="Proteomes" id="UP001500908">
    <property type="component" value="Unassembled WGS sequence"/>
</dbReference>
<proteinExistence type="inferred from homology"/>
<organism evidence="3 4">
    <name type="scientific">Salinactinospora qingdaonensis</name>
    <dbReference type="NCBI Taxonomy" id="702744"/>
    <lineage>
        <taxon>Bacteria</taxon>
        <taxon>Bacillati</taxon>
        <taxon>Actinomycetota</taxon>
        <taxon>Actinomycetes</taxon>
        <taxon>Streptosporangiales</taxon>
        <taxon>Nocardiopsidaceae</taxon>
        <taxon>Salinactinospora</taxon>
    </lineage>
</organism>
<dbReference type="PANTHER" id="PTHR30486">
    <property type="entry name" value="TWITCHING MOTILITY PROTEIN PILT"/>
    <property type="match status" value="1"/>
</dbReference>
<dbReference type="RefSeq" id="WP_344966466.1">
    <property type="nucleotide sequence ID" value="NZ_BAABDD010000001.1"/>
</dbReference>
<dbReference type="CDD" id="cd01130">
    <property type="entry name" value="VirB11-like_ATPase"/>
    <property type="match status" value="1"/>
</dbReference>
<dbReference type="InterPro" id="IPR050921">
    <property type="entry name" value="T4SS_GSP_E_ATPase"/>
</dbReference>
<reference evidence="4" key="1">
    <citation type="journal article" date="2019" name="Int. J. Syst. Evol. Microbiol.">
        <title>The Global Catalogue of Microorganisms (GCM) 10K type strain sequencing project: providing services to taxonomists for standard genome sequencing and annotation.</title>
        <authorList>
            <consortium name="The Broad Institute Genomics Platform"/>
            <consortium name="The Broad Institute Genome Sequencing Center for Infectious Disease"/>
            <person name="Wu L."/>
            <person name="Ma J."/>
        </authorList>
    </citation>
    <scope>NUCLEOTIDE SEQUENCE [LARGE SCALE GENOMIC DNA]</scope>
    <source>
        <strain evidence="4">JCM 17137</strain>
    </source>
</reference>
<dbReference type="EMBL" id="BAABDD010000001">
    <property type="protein sequence ID" value="GAA3725778.1"/>
    <property type="molecule type" value="Genomic_DNA"/>
</dbReference>
<evidence type="ECO:0000313" key="3">
    <source>
        <dbReference type="EMBL" id="GAA3725778.1"/>
    </source>
</evidence>
<keyword evidence="4" id="KW-1185">Reference proteome</keyword>
<comment type="caution">
    <text evidence="3">The sequence shown here is derived from an EMBL/GenBank/DDBJ whole genome shotgun (WGS) entry which is preliminary data.</text>
</comment>